<evidence type="ECO:0000313" key="2">
    <source>
        <dbReference type="EMBL" id="SEQ28318.1"/>
    </source>
</evidence>
<organism evidence="2 3">
    <name type="scientific">Solimonas aquatica</name>
    <dbReference type="NCBI Taxonomy" id="489703"/>
    <lineage>
        <taxon>Bacteria</taxon>
        <taxon>Pseudomonadati</taxon>
        <taxon>Pseudomonadota</taxon>
        <taxon>Gammaproteobacteria</taxon>
        <taxon>Nevskiales</taxon>
        <taxon>Nevskiaceae</taxon>
        <taxon>Solimonas</taxon>
    </lineage>
</organism>
<feature type="region of interest" description="Disordered" evidence="1">
    <location>
        <begin position="1"/>
        <end position="29"/>
    </location>
</feature>
<dbReference type="Proteomes" id="UP000199233">
    <property type="component" value="Unassembled WGS sequence"/>
</dbReference>
<evidence type="ECO:0000313" key="3">
    <source>
        <dbReference type="Proteomes" id="UP000199233"/>
    </source>
</evidence>
<proteinExistence type="predicted"/>
<keyword evidence="3" id="KW-1185">Reference proteome</keyword>
<name>A0A1H9ETJ6_9GAMM</name>
<accession>A0A1H9ETJ6</accession>
<dbReference type="EMBL" id="FOFS01000005">
    <property type="protein sequence ID" value="SEQ28318.1"/>
    <property type="molecule type" value="Genomic_DNA"/>
</dbReference>
<evidence type="ECO:0000256" key="1">
    <source>
        <dbReference type="SAM" id="MobiDB-lite"/>
    </source>
</evidence>
<gene>
    <name evidence="2" type="ORF">SAMN04488038_105129</name>
</gene>
<dbReference type="RefSeq" id="WP_177188893.1">
    <property type="nucleotide sequence ID" value="NZ_FOFS01000005.1"/>
</dbReference>
<dbReference type="AlphaFoldDB" id="A0A1H9ETJ6"/>
<protein>
    <submittedName>
        <fullName evidence="2">Uncharacterized protein</fullName>
    </submittedName>
</protein>
<dbReference type="STRING" id="489703.SAMN04488038_105129"/>
<feature type="region of interest" description="Disordered" evidence="1">
    <location>
        <begin position="105"/>
        <end position="142"/>
    </location>
</feature>
<feature type="compositionally biased region" description="Low complexity" evidence="1">
    <location>
        <begin position="127"/>
        <end position="142"/>
    </location>
</feature>
<reference evidence="2 3" key="1">
    <citation type="submission" date="2016-10" db="EMBL/GenBank/DDBJ databases">
        <authorList>
            <person name="de Groot N.N."/>
        </authorList>
    </citation>
    <scope>NUCLEOTIDE SEQUENCE [LARGE SCALE GENOMIC DNA]</scope>
    <source>
        <strain evidence="2 3">DSM 25927</strain>
    </source>
</reference>
<sequence>MSNSKSDPSEGGAAPINPTAAIEQQRQRVRETMAAADKLVQQSMAAAQKALQAVMTDKPAEQASAAVQKAVQATETAVKQAERSVDAQIKQAEQSIVNALQLAAKAQGAAQPDSVAASDQGIQRNEQTPAPAQATPAAGEAN</sequence>